<evidence type="ECO:0000256" key="1">
    <source>
        <dbReference type="ARBA" id="ARBA00001946"/>
    </source>
</evidence>
<dbReference type="InterPro" id="IPR046945">
    <property type="entry name" value="RHMD-like"/>
</dbReference>
<dbReference type="PANTHER" id="PTHR13794">
    <property type="entry name" value="ENOLASE SUPERFAMILY, MANDELATE RACEMASE"/>
    <property type="match status" value="1"/>
</dbReference>
<dbReference type="PROSITE" id="PS00908">
    <property type="entry name" value="MR_MLE_1"/>
    <property type="match status" value="1"/>
</dbReference>
<evidence type="ECO:0000313" key="6">
    <source>
        <dbReference type="Proteomes" id="UP001589865"/>
    </source>
</evidence>
<evidence type="ECO:0000259" key="4">
    <source>
        <dbReference type="SMART" id="SM00922"/>
    </source>
</evidence>
<evidence type="ECO:0000256" key="3">
    <source>
        <dbReference type="ARBA" id="ARBA00022842"/>
    </source>
</evidence>
<gene>
    <name evidence="5" type="ORF">ACFFGY_03065</name>
</gene>
<dbReference type="EMBL" id="JBHLUN010000002">
    <property type="protein sequence ID" value="MFC0407212.1"/>
    <property type="molecule type" value="Genomic_DNA"/>
</dbReference>
<dbReference type="RefSeq" id="WP_377042905.1">
    <property type="nucleotide sequence ID" value="NZ_JBHLUN010000002.1"/>
</dbReference>
<dbReference type="InterPro" id="IPR029065">
    <property type="entry name" value="Enolase_C-like"/>
</dbReference>
<dbReference type="Proteomes" id="UP001589865">
    <property type="component" value="Unassembled WGS sequence"/>
</dbReference>
<dbReference type="InterPro" id="IPR013342">
    <property type="entry name" value="Mandelate_racemase_C"/>
</dbReference>
<keyword evidence="3" id="KW-0460">Magnesium</keyword>
<reference evidence="5 6" key="1">
    <citation type="submission" date="2024-09" db="EMBL/GenBank/DDBJ databases">
        <authorList>
            <person name="Sun Q."/>
            <person name="Mori K."/>
        </authorList>
    </citation>
    <scope>NUCLEOTIDE SEQUENCE [LARGE SCALE GENOMIC DNA]</scope>
    <source>
        <strain evidence="5 6">TBRC 5777</strain>
    </source>
</reference>
<dbReference type="InterPro" id="IPR018110">
    <property type="entry name" value="Mandel_Rmase/mucon_lact_enz_CS"/>
</dbReference>
<keyword evidence="6" id="KW-1185">Reference proteome</keyword>
<comment type="caution">
    <text evidence="5">The sequence shown here is derived from an EMBL/GenBank/DDBJ whole genome shotgun (WGS) entry which is preliminary data.</text>
</comment>
<dbReference type="SFLD" id="SFLDG00179">
    <property type="entry name" value="mandelate_racemase"/>
    <property type="match status" value="1"/>
</dbReference>
<proteinExistence type="predicted"/>
<comment type="cofactor">
    <cofactor evidence="1">
        <name>Mg(2+)</name>
        <dbReference type="ChEBI" id="CHEBI:18420"/>
    </cofactor>
</comment>
<name>A0ABV6JNC2_9PROT</name>
<dbReference type="InterPro" id="IPR013341">
    <property type="entry name" value="Mandelate_racemase_N_dom"/>
</dbReference>
<dbReference type="SFLD" id="SFLDS00001">
    <property type="entry name" value="Enolase"/>
    <property type="match status" value="1"/>
</dbReference>
<dbReference type="PANTHER" id="PTHR13794:SF58">
    <property type="entry name" value="MITOCHONDRIAL ENOLASE SUPERFAMILY MEMBER 1"/>
    <property type="match status" value="1"/>
</dbReference>
<dbReference type="SUPFAM" id="SSF51604">
    <property type="entry name" value="Enolase C-terminal domain-like"/>
    <property type="match status" value="1"/>
</dbReference>
<dbReference type="InterPro" id="IPR036849">
    <property type="entry name" value="Enolase-like_C_sf"/>
</dbReference>
<dbReference type="Pfam" id="PF02746">
    <property type="entry name" value="MR_MLE_N"/>
    <property type="match status" value="1"/>
</dbReference>
<sequence>MRITAVRLRRLTGTLPTKGDIWEERLVRPIDVYDEYRHRQDHEGGVQTAEGFRISTVFLEIDTDAGVSGRAGPIPEAVASIVAGSLRRLLMGQDPIAGEKLWDQMHRAMVHGRQGDAMLAISAVDCALWDLRGRWLGQPVYRLLGGPTRTAVPAYASMLGFAVLDPGRVRERAQEYKALGYQAQKWFFRHGPMSGKEGLHKNVELVRTLREAVGEDYDLMFDCWQSMDVGYIVDLADRIAEYRPRWLEECVMPDRIDSYRRIKDRTNIPLAGAEHEYTRWGFKRFIDANALDVLQPDIYWCGGLSETLKIAAYATAHDLITIPHGHSGAATIHFSVTQSPIHTPYQEYLVKWNAIHQHFLRDPVDPTDGMIHAPELPGLGMELDLSKIETDTEIFA</sequence>
<keyword evidence="2" id="KW-0479">Metal-binding</keyword>
<accession>A0ABV6JNC2</accession>
<dbReference type="InterPro" id="IPR029017">
    <property type="entry name" value="Enolase-like_N"/>
</dbReference>
<evidence type="ECO:0000313" key="5">
    <source>
        <dbReference type="EMBL" id="MFC0407212.1"/>
    </source>
</evidence>
<feature type="domain" description="Mandelate racemase/muconate lactonizing enzyme C-terminal" evidence="4">
    <location>
        <begin position="166"/>
        <end position="269"/>
    </location>
</feature>
<dbReference type="Pfam" id="PF13378">
    <property type="entry name" value="MR_MLE_C"/>
    <property type="match status" value="1"/>
</dbReference>
<evidence type="ECO:0000256" key="2">
    <source>
        <dbReference type="ARBA" id="ARBA00022723"/>
    </source>
</evidence>
<dbReference type="SUPFAM" id="SSF54826">
    <property type="entry name" value="Enolase N-terminal domain-like"/>
    <property type="match status" value="1"/>
</dbReference>
<dbReference type="Gene3D" id="3.30.390.10">
    <property type="entry name" value="Enolase-like, N-terminal domain"/>
    <property type="match status" value="1"/>
</dbReference>
<dbReference type="SMART" id="SM00922">
    <property type="entry name" value="MR_MLE"/>
    <property type="match status" value="1"/>
</dbReference>
<dbReference type="Gene3D" id="3.20.20.120">
    <property type="entry name" value="Enolase-like C-terminal domain"/>
    <property type="match status" value="1"/>
</dbReference>
<organism evidence="5 6">
    <name type="scientific">Roseomonas elaeocarpi</name>
    <dbReference type="NCBI Taxonomy" id="907779"/>
    <lineage>
        <taxon>Bacteria</taxon>
        <taxon>Pseudomonadati</taxon>
        <taxon>Pseudomonadota</taxon>
        <taxon>Alphaproteobacteria</taxon>
        <taxon>Acetobacterales</taxon>
        <taxon>Roseomonadaceae</taxon>
        <taxon>Roseomonas</taxon>
    </lineage>
</organism>
<protein>
    <submittedName>
        <fullName evidence="5">Enolase C-terminal domain-like protein</fullName>
    </submittedName>
</protein>